<organism evidence="5 6">
    <name type="scientific">Talaromyces atroroseus</name>
    <dbReference type="NCBI Taxonomy" id="1441469"/>
    <lineage>
        <taxon>Eukaryota</taxon>
        <taxon>Fungi</taxon>
        <taxon>Dikarya</taxon>
        <taxon>Ascomycota</taxon>
        <taxon>Pezizomycotina</taxon>
        <taxon>Eurotiomycetes</taxon>
        <taxon>Eurotiomycetidae</taxon>
        <taxon>Eurotiales</taxon>
        <taxon>Trichocomaceae</taxon>
        <taxon>Talaromyces</taxon>
        <taxon>Talaromyces sect. Trachyspermi</taxon>
    </lineage>
</organism>
<keyword evidence="3" id="KW-0560">Oxidoreductase</keyword>
<dbReference type="PANTHER" id="PTHR47706:SF1">
    <property type="entry name" value="CIPA-LIKE, PUTATIVE (AFU_ORTHOLOGUE AFUA_1G12460)-RELATED"/>
    <property type="match status" value="1"/>
</dbReference>
<evidence type="ECO:0000259" key="4">
    <source>
        <dbReference type="Pfam" id="PF13460"/>
    </source>
</evidence>
<dbReference type="PANTHER" id="PTHR47706">
    <property type="entry name" value="NMRA-LIKE FAMILY PROTEIN"/>
    <property type="match status" value="1"/>
</dbReference>
<dbReference type="EMBL" id="LFMY01000016">
    <property type="protein sequence ID" value="OKL56059.1"/>
    <property type="molecule type" value="Genomic_DNA"/>
</dbReference>
<protein>
    <recommendedName>
        <fullName evidence="4">NAD(P)-binding domain-containing protein</fullName>
    </recommendedName>
</protein>
<evidence type="ECO:0000256" key="3">
    <source>
        <dbReference type="ARBA" id="ARBA00023002"/>
    </source>
</evidence>
<dbReference type="InterPro" id="IPR051609">
    <property type="entry name" value="NmrA/Isoflavone_reductase-like"/>
</dbReference>
<dbReference type="SUPFAM" id="SSF51735">
    <property type="entry name" value="NAD(P)-binding Rossmann-fold domains"/>
    <property type="match status" value="1"/>
</dbReference>
<dbReference type="CDD" id="cd05259">
    <property type="entry name" value="PCBER_SDR_a"/>
    <property type="match status" value="1"/>
</dbReference>
<evidence type="ECO:0000313" key="5">
    <source>
        <dbReference type="EMBL" id="OKL56059.1"/>
    </source>
</evidence>
<gene>
    <name evidence="5" type="ORF">UA08_08614</name>
</gene>
<dbReference type="Gene3D" id="3.40.50.720">
    <property type="entry name" value="NAD(P)-binding Rossmann-like Domain"/>
    <property type="match status" value="1"/>
</dbReference>
<dbReference type="InterPro" id="IPR016040">
    <property type="entry name" value="NAD(P)-bd_dom"/>
</dbReference>
<feature type="domain" description="NAD(P)-binding" evidence="4">
    <location>
        <begin position="12"/>
        <end position="149"/>
    </location>
</feature>
<dbReference type="GeneID" id="31008370"/>
<evidence type="ECO:0000256" key="1">
    <source>
        <dbReference type="ARBA" id="ARBA00005725"/>
    </source>
</evidence>
<dbReference type="AlphaFoldDB" id="A0A225AKK2"/>
<dbReference type="STRING" id="1441469.A0A225AKK2"/>
<keyword evidence="6" id="KW-1185">Reference proteome</keyword>
<accession>A0A225AKK2</accession>
<dbReference type="Proteomes" id="UP000214365">
    <property type="component" value="Unassembled WGS sequence"/>
</dbReference>
<evidence type="ECO:0000313" key="6">
    <source>
        <dbReference type="Proteomes" id="UP000214365"/>
    </source>
</evidence>
<sequence>MTHTISKVALAGASGNLGSHTLTALLDRGFEVTVLSRTAKEFPASVTVRVVDFGSVESLSAAIKGQDAVIDNTFTDDADTPLRLMEAAAANGIYRFIVSDYGLDPDLPGVHDMPVFARKRESYQAAKEKAETSGMTFTLIACGAYLDWCLSTGIAGIQLGTKSATLFDDGENVVPWTTLEDAGKATVGALLRPEETRNRPVYVHNAFLSQVQLLQIVKDVLGDDGWTVTSQEMQPLLDQSMADLRSGNITPMTFGVQIQYCLAKRSLARPWERDDNDLVGVREKTTEELRALVRGLA</sequence>
<evidence type="ECO:0000256" key="2">
    <source>
        <dbReference type="ARBA" id="ARBA00022857"/>
    </source>
</evidence>
<dbReference type="Pfam" id="PF13460">
    <property type="entry name" value="NAD_binding_10"/>
    <property type="match status" value="1"/>
</dbReference>
<dbReference type="RefSeq" id="XP_020116180.1">
    <property type="nucleotide sequence ID" value="XM_020263711.1"/>
</dbReference>
<dbReference type="GO" id="GO:0016491">
    <property type="term" value="F:oxidoreductase activity"/>
    <property type="evidence" value="ECO:0007669"/>
    <property type="project" value="UniProtKB-KW"/>
</dbReference>
<dbReference type="InterPro" id="IPR036291">
    <property type="entry name" value="NAD(P)-bd_dom_sf"/>
</dbReference>
<keyword evidence="2" id="KW-0521">NADP</keyword>
<comment type="similarity">
    <text evidence="1">Belongs to the NmrA-type oxidoreductase family. Isoflavone reductase subfamily.</text>
</comment>
<proteinExistence type="inferred from homology"/>
<dbReference type="OrthoDB" id="9974981at2759"/>
<comment type="caution">
    <text evidence="5">The sequence shown here is derived from an EMBL/GenBank/DDBJ whole genome shotgun (WGS) entry which is preliminary data.</text>
</comment>
<name>A0A225AKK2_TALAT</name>
<reference evidence="5 6" key="1">
    <citation type="submission" date="2015-06" db="EMBL/GenBank/DDBJ databases">
        <title>Talaromyces atroroseus IBT 11181 draft genome.</title>
        <authorList>
            <person name="Rasmussen K.B."/>
            <person name="Rasmussen S."/>
            <person name="Petersen B."/>
            <person name="Sicheritz-Ponten T."/>
            <person name="Mortensen U.H."/>
            <person name="Thrane U."/>
        </authorList>
    </citation>
    <scope>NUCLEOTIDE SEQUENCE [LARGE SCALE GENOMIC DNA]</scope>
    <source>
        <strain evidence="5 6">IBT 11181</strain>
    </source>
</reference>
<dbReference type="InterPro" id="IPR045312">
    <property type="entry name" value="PCBER-like"/>
</dbReference>